<evidence type="ECO:0000256" key="2">
    <source>
        <dbReference type="ARBA" id="ARBA00007261"/>
    </source>
</evidence>
<evidence type="ECO:0000256" key="7">
    <source>
        <dbReference type="ARBA" id="ARBA00023049"/>
    </source>
</evidence>
<dbReference type="InterPro" id="IPR011249">
    <property type="entry name" value="Metalloenz_LuxS/M16"/>
</dbReference>
<dbReference type="GO" id="GO:0046872">
    <property type="term" value="F:metal ion binding"/>
    <property type="evidence" value="ECO:0007669"/>
    <property type="project" value="UniProtKB-KW"/>
</dbReference>
<dbReference type="RefSeq" id="WP_111529619.1">
    <property type="nucleotide sequence ID" value="NZ_JBHRSG010000003.1"/>
</dbReference>
<dbReference type="PANTHER" id="PTHR43690:SF17">
    <property type="entry name" value="PROTEIN YHJJ"/>
    <property type="match status" value="1"/>
</dbReference>
<evidence type="ECO:0000256" key="1">
    <source>
        <dbReference type="ARBA" id="ARBA00001947"/>
    </source>
</evidence>
<dbReference type="SUPFAM" id="SSF63411">
    <property type="entry name" value="LuxS/MPP-like metallohydrolase"/>
    <property type="match status" value="4"/>
</dbReference>
<dbReference type="AlphaFoldDB" id="A0A328ANC2"/>
<dbReference type="Gene3D" id="3.30.830.10">
    <property type="entry name" value="Metalloenzyme, LuxS/M16 peptidase-like"/>
    <property type="match status" value="4"/>
</dbReference>
<protein>
    <submittedName>
        <fullName evidence="13">Insulinase family protein</fullName>
    </submittedName>
</protein>
<proteinExistence type="inferred from homology"/>
<keyword evidence="10" id="KW-0732">Signal</keyword>
<keyword evidence="14" id="KW-1185">Reference proteome</keyword>
<evidence type="ECO:0000256" key="10">
    <source>
        <dbReference type="SAM" id="SignalP"/>
    </source>
</evidence>
<dbReference type="InterPro" id="IPR001431">
    <property type="entry name" value="Pept_M16_Zn_BS"/>
</dbReference>
<dbReference type="InterPro" id="IPR011765">
    <property type="entry name" value="Pept_M16_N"/>
</dbReference>
<comment type="similarity">
    <text evidence="2 8">Belongs to the peptidase M16 family.</text>
</comment>
<name>A0A328ANC2_9CAUL</name>
<feature type="signal peptide" evidence="10">
    <location>
        <begin position="1"/>
        <end position="25"/>
    </location>
</feature>
<evidence type="ECO:0000259" key="12">
    <source>
        <dbReference type="Pfam" id="PF05193"/>
    </source>
</evidence>
<dbReference type="Pfam" id="PF05193">
    <property type="entry name" value="Peptidase_M16_C"/>
    <property type="match status" value="2"/>
</dbReference>
<feature type="domain" description="Peptidase M16 C-terminal" evidence="12">
    <location>
        <begin position="245"/>
        <end position="418"/>
    </location>
</feature>
<sequence>MTRPLRASLALAATLSLLAVSGAFALSLPHLPHIPRVGPHASETAPRAARLKPGEWPQARSDVQVDPDIRFGALPNGMRYAIRKQSIPAGQAAVRFYIDAGSLEETDAQQGLAHFLEHMAFKGSKAVPENDMIKILQRHGLAFGADTNASTGFSQTIYKLDLPHTDDETVDTSLMLMREIASNLTLSQEAMDHERGVVLSEERTRDTPSYRILKSRFSFLFPGQRLPTRYPIGQVDVLKTAPVSQIADFYHRYYRPDRAVLVVVGDFDPAAMEAKIKARFGDWTPVGPAGTDPDLGKVKPRETEARLIVEPGAPLGLQMTWVRTPDLSADTLAKRRREIVRLLGFQVLNRRFQALARSPQPPFLAAGAFKADQEHSAEVTMVVANAAPDRWQPALDAMEQETRRAALYGVRQDELDREIVELRASLKAAAAGAATRRQAELADEIVGSLDDQEVVTNPAQDLAFFDSAVKDLKAKDVSEALKSLFNGAGPLLFVSTPKPVEGGDQALLTALKAFQKTEVSAPAAQAQVTWPYESFGPPGKVAESKDITDLETTFVRFENGVRLTVKPTKFRDDEVLVRVNIGRGMLDLPRDRQSLKWASGAVIEGGLKKISNEDMERVLASKVFGATFGVGEDAFVLSGTTRREDLDTELQVLTAYASEPGWRPQGFERIKAASKTLQDQYEATDSGVLGRDLSGLLHGGDRRFTFPSRSEMASASLADLQAQVAGHLAQDPIELVVVGDVSVEAATDAVARTFGALPPRKPLPPLDPAQEKVAFPAPTAQPLVLTHKGRADQAIAYMAWPTADFWSNPQRAREDAVMGEVMGLRLIEQIRQVQGATYSPSVSYSHSLVWTGWGYVSAAVEVPPQKLDGFFADVAKIAADLAAKGPTADELERAKKPRIDAIRKSQVTNQYWLSELSGAQEDPRHLDFIRQLVPGTERVSAVDVQRAAATFLQDAKAWKLEVRAQSAK</sequence>
<feature type="domain" description="Peptidase M16 N-terminal" evidence="11">
    <location>
        <begin position="85"/>
        <end position="201"/>
    </location>
</feature>
<dbReference type="PANTHER" id="PTHR43690">
    <property type="entry name" value="NARDILYSIN"/>
    <property type="match status" value="1"/>
</dbReference>
<reference evidence="14" key="1">
    <citation type="submission" date="2018-05" db="EMBL/GenBank/DDBJ databases">
        <authorList>
            <person name="Li X."/>
        </authorList>
    </citation>
    <scope>NUCLEOTIDE SEQUENCE [LARGE SCALE GENOMIC DNA]</scope>
    <source>
        <strain evidence="14">LX32</strain>
    </source>
</reference>
<feature type="domain" description="Peptidase M16 C-terminal" evidence="12">
    <location>
        <begin position="716"/>
        <end position="896"/>
    </location>
</feature>
<evidence type="ECO:0000313" key="13">
    <source>
        <dbReference type="EMBL" id="RAK55871.1"/>
    </source>
</evidence>
<keyword evidence="4" id="KW-0479">Metal-binding</keyword>
<evidence type="ECO:0000256" key="8">
    <source>
        <dbReference type="RuleBase" id="RU004447"/>
    </source>
</evidence>
<dbReference type="Proteomes" id="UP000249254">
    <property type="component" value="Unassembled WGS sequence"/>
</dbReference>
<evidence type="ECO:0000256" key="3">
    <source>
        <dbReference type="ARBA" id="ARBA00022670"/>
    </source>
</evidence>
<evidence type="ECO:0000256" key="6">
    <source>
        <dbReference type="ARBA" id="ARBA00022833"/>
    </source>
</evidence>
<dbReference type="InterPro" id="IPR050626">
    <property type="entry name" value="Peptidase_M16"/>
</dbReference>
<evidence type="ECO:0000256" key="9">
    <source>
        <dbReference type="SAM" id="MobiDB-lite"/>
    </source>
</evidence>
<dbReference type="InterPro" id="IPR007863">
    <property type="entry name" value="Peptidase_M16_C"/>
</dbReference>
<dbReference type="GO" id="GO:0004222">
    <property type="term" value="F:metalloendopeptidase activity"/>
    <property type="evidence" value="ECO:0007669"/>
    <property type="project" value="InterPro"/>
</dbReference>
<keyword evidence="7" id="KW-0482">Metalloprotease</keyword>
<feature type="region of interest" description="Disordered" evidence="9">
    <location>
        <begin position="37"/>
        <end position="58"/>
    </location>
</feature>
<comment type="cofactor">
    <cofactor evidence="1">
        <name>Zn(2+)</name>
        <dbReference type="ChEBI" id="CHEBI:29105"/>
    </cofactor>
</comment>
<dbReference type="PROSITE" id="PS00143">
    <property type="entry name" value="INSULINASE"/>
    <property type="match status" value="1"/>
</dbReference>
<dbReference type="EMBL" id="QFYQ01000001">
    <property type="protein sequence ID" value="RAK55871.1"/>
    <property type="molecule type" value="Genomic_DNA"/>
</dbReference>
<keyword evidence="5" id="KW-0378">Hydrolase</keyword>
<comment type="caution">
    <text evidence="13">The sequence shown here is derived from an EMBL/GenBank/DDBJ whole genome shotgun (WGS) entry which is preliminary data.</text>
</comment>
<feature type="chain" id="PRO_5016400109" evidence="10">
    <location>
        <begin position="26"/>
        <end position="968"/>
    </location>
</feature>
<dbReference type="OrthoDB" id="9811314at2"/>
<gene>
    <name evidence="13" type="ORF">DJ017_15840</name>
</gene>
<keyword evidence="6" id="KW-0862">Zinc</keyword>
<accession>A0A328ANC2</accession>
<dbReference type="Pfam" id="PF00675">
    <property type="entry name" value="Peptidase_M16"/>
    <property type="match status" value="1"/>
</dbReference>
<organism evidence="13 14">
    <name type="scientific">Phenylobacterium soli</name>
    <dbReference type="NCBI Taxonomy" id="2170551"/>
    <lineage>
        <taxon>Bacteria</taxon>
        <taxon>Pseudomonadati</taxon>
        <taxon>Pseudomonadota</taxon>
        <taxon>Alphaproteobacteria</taxon>
        <taxon>Caulobacterales</taxon>
        <taxon>Caulobacteraceae</taxon>
        <taxon>Phenylobacterium</taxon>
    </lineage>
</organism>
<keyword evidence="3" id="KW-0645">Protease</keyword>
<evidence type="ECO:0000256" key="4">
    <source>
        <dbReference type="ARBA" id="ARBA00022723"/>
    </source>
</evidence>
<evidence type="ECO:0000313" key="14">
    <source>
        <dbReference type="Proteomes" id="UP000249254"/>
    </source>
</evidence>
<dbReference type="GO" id="GO:0006508">
    <property type="term" value="P:proteolysis"/>
    <property type="evidence" value="ECO:0007669"/>
    <property type="project" value="UniProtKB-KW"/>
</dbReference>
<evidence type="ECO:0000259" key="11">
    <source>
        <dbReference type="Pfam" id="PF00675"/>
    </source>
</evidence>
<evidence type="ECO:0000256" key="5">
    <source>
        <dbReference type="ARBA" id="ARBA00022801"/>
    </source>
</evidence>